<organism evidence="4 5">
    <name type="scientific">Orchesella cincta</name>
    <name type="common">Springtail</name>
    <name type="synonym">Podura cincta</name>
    <dbReference type="NCBI Taxonomy" id="48709"/>
    <lineage>
        <taxon>Eukaryota</taxon>
        <taxon>Metazoa</taxon>
        <taxon>Ecdysozoa</taxon>
        <taxon>Arthropoda</taxon>
        <taxon>Hexapoda</taxon>
        <taxon>Collembola</taxon>
        <taxon>Entomobryomorpha</taxon>
        <taxon>Entomobryoidea</taxon>
        <taxon>Orchesellidae</taxon>
        <taxon>Orchesellinae</taxon>
        <taxon>Orchesella</taxon>
    </lineage>
</organism>
<feature type="compositionally biased region" description="Basic and acidic residues" evidence="2">
    <location>
        <begin position="234"/>
        <end position="251"/>
    </location>
</feature>
<reference evidence="4 5" key="1">
    <citation type="journal article" date="2016" name="Genome Biol. Evol.">
        <title>Gene Family Evolution Reflects Adaptation to Soil Environmental Stressors in the Genome of the Collembolan Orchesella cincta.</title>
        <authorList>
            <person name="Faddeeva-Vakhrusheva A."/>
            <person name="Derks M.F."/>
            <person name="Anvar S.Y."/>
            <person name="Agamennone V."/>
            <person name="Suring W."/>
            <person name="Smit S."/>
            <person name="van Straalen N.M."/>
            <person name="Roelofs D."/>
        </authorList>
    </citation>
    <scope>NUCLEOTIDE SEQUENCE [LARGE SCALE GENOMIC DNA]</scope>
    <source>
        <tissue evidence="4">Mixed pool</tissue>
    </source>
</reference>
<dbReference type="InterPro" id="IPR013087">
    <property type="entry name" value="Znf_C2H2_type"/>
</dbReference>
<evidence type="ECO:0000313" key="5">
    <source>
        <dbReference type="Proteomes" id="UP000094527"/>
    </source>
</evidence>
<name>A0A1D2M4I8_ORCCI</name>
<feature type="domain" description="C2H2-type" evidence="3">
    <location>
        <begin position="281"/>
        <end position="304"/>
    </location>
</feature>
<feature type="compositionally biased region" description="Polar residues" evidence="2">
    <location>
        <begin position="255"/>
        <end position="267"/>
    </location>
</feature>
<dbReference type="Gene3D" id="3.30.160.60">
    <property type="entry name" value="Classic Zinc Finger"/>
    <property type="match status" value="1"/>
</dbReference>
<proteinExistence type="predicted"/>
<sequence>MPVFTFKHCLFCYKEDSSDSYEVRNRSAEVCRRFCTLSSRYLDLDPSHFSPNQTLSSKLSVNMERVCDDCLKYASSFCDMYSQVEYLKMQMDCRITEICNVMRYADGEDSPNAEFRQKLKSKTESVGGTMVDIDEFRSGFLKAASANSNSSGPRLIVKKLIEESSFADDTDSDESYFIPITPVKRKKAVKRSPSPQATSPQPLSSDPSGIDNDVKIKIEVAEACQLRSGGIDEITNRPEPPSDKSHNKPNADRCGSTSEPTTVRNVPSSNVGVVKSEAKGFKCGKCPKGFKSRHELRKHEAKIHRIYAVEYVCPICDGKHKYRTNFHTHLRKPTQKCLRMRPRNFDYLSVDIDDCIKTP</sequence>
<protein>
    <submittedName>
        <fullName evidence="4">Zinc finger and SCAN domain-containing protein 4</fullName>
    </submittedName>
</protein>
<dbReference type="PROSITE" id="PS50157">
    <property type="entry name" value="ZINC_FINGER_C2H2_2"/>
    <property type="match status" value="1"/>
</dbReference>
<keyword evidence="1" id="KW-0862">Zinc</keyword>
<dbReference type="Proteomes" id="UP000094527">
    <property type="component" value="Unassembled WGS sequence"/>
</dbReference>
<dbReference type="SUPFAM" id="SSF57667">
    <property type="entry name" value="beta-beta-alpha zinc fingers"/>
    <property type="match status" value="1"/>
</dbReference>
<gene>
    <name evidence="4" type="ORF">Ocin01_18785</name>
</gene>
<comment type="caution">
    <text evidence="4">The sequence shown here is derived from an EMBL/GenBank/DDBJ whole genome shotgun (WGS) entry which is preliminary data.</text>
</comment>
<feature type="region of interest" description="Disordered" evidence="2">
    <location>
        <begin position="229"/>
        <end position="267"/>
    </location>
</feature>
<dbReference type="EMBL" id="LJIJ01004444">
    <property type="protein sequence ID" value="ODM87897.1"/>
    <property type="molecule type" value="Genomic_DNA"/>
</dbReference>
<dbReference type="PROSITE" id="PS00028">
    <property type="entry name" value="ZINC_FINGER_C2H2_1"/>
    <property type="match status" value="1"/>
</dbReference>
<keyword evidence="5" id="KW-1185">Reference proteome</keyword>
<dbReference type="SMART" id="SM00355">
    <property type="entry name" value="ZnF_C2H2"/>
    <property type="match status" value="2"/>
</dbReference>
<evidence type="ECO:0000256" key="2">
    <source>
        <dbReference type="SAM" id="MobiDB-lite"/>
    </source>
</evidence>
<dbReference type="GO" id="GO:0008270">
    <property type="term" value="F:zinc ion binding"/>
    <property type="evidence" value="ECO:0007669"/>
    <property type="project" value="UniProtKB-KW"/>
</dbReference>
<evidence type="ECO:0000259" key="3">
    <source>
        <dbReference type="PROSITE" id="PS50157"/>
    </source>
</evidence>
<dbReference type="InterPro" id="IPR036236">
    <property type="entry name" value="Znf_C2H2_sf"/>
</dbReference>
<dbReference type="OrthoDB" id="5598695at2759"/>
<dbReference type="AlphaFoldDB" id="A0A1D2M4I8"/>
<evidence type="ECO:0000313" key="4">
    <source>
        <dbReference type="EMBL" id="ODM87897.1"/>
    </source>
</evidence>
<accession>A0A1D2M4I8</accession>
<feature type="compositionally biased region" description="Polar residues" evidence="2">
    <location>
        <begin position="193"/>
        <end position="207"/>
    </location>
</feature>
<keyword evidence="1" id="KW-0479">Metal-binding</keyword>
<keyword evidence="1" id="KW-0863">Zinc-finger</keyword>
<evidence type="ECO:0000256" key="1">
    <source>
        <dbReference type="PROSITE-ProRule" id="PRU00042"/>
    </source>
</evidence>
<feature type="region of interest" description="Disordered" evidence="2">
    <location>
        <begin position="184"/>
        <end position="211"/>
    </location>
</feature>